<dbReference type="InterPro" id="IPR007863">
    <property type="entry name" value="Peptidase_M16_C"/>
</dbReference>
<dbReference type="PANTHER" id="PTHR11851:SF49">
    <property type="entry name" value="MITOCHONDRIAL-PROCESSING PEPTIDASE SUBUNIT ALPHA"/>
    <property type="match status" value="1"/>
</dbReference>
<dbReference type="InterPro" id="IPR011765">
    <property type="entry name" value="Pept_M16_N"/>
</dbReference>
<keyword evidence="5" id="KW-0378">Hydrolase</keyword>
<evidence type="ECO:0000256" key="1">
    <source>
        <dbReference type="ARBA" id="ARBA00007261"/>
    </source>
</evidence>
<evidence type="ECO:0000256" key="2">
    <source>
        <dbReference type="SAM" id="SignalP"/>
    </source>
</evidence>
<dbReference type="Gene3D" id="3.30.830.10">
    <property type="entry name" value="Metalloenzyme, LuxS/M16 peptidase-like"/>
    <property type="match status" value="4"/>
</dbReference>
<proteinExistence type="inferred from homology"/>
<evidence type="ECO:0000313" key="5">
    <source>
        <dbReference type="EMBL" id="ACO34623.1"/>
    </source>
</evidence>
<sequence>MKISRIVSLVAIAAISASGLHAQTAAQPDVTRATLANGAQVVIIRNTLAPVVTVEANFKVGGNETPAGFPGMAHAQEHMAFRGCAGMSADQTAAIYALLGGDNDADTQQNITQYFATVPAADVDVALQAQAACLKGVDDAQAQWDQERGAIEQEVAQDLSFPVDKFFFRMNELMFAGTPYAHSPLGTKPSFDKTTGAMLKDFYRKWYTPSNMILVVVGDVNPQQTLAKIKSLFGDLPSRPVPSHPAIDIKPFESQTLTIPSNLPYQLGFIAYRMPGTDSPDYAAVQILSDVLSSQRGNLYAMVPQGKALFTQFALAETYRKASVAFGVVGLPASQDTKDAIAEMRSIIAAYAKNGVPADLVEAAKKSELAQAEFQRNSIPGLADVWSNALAAEGRTSPEEDIDAIKKVTVADVNRVARQYLLNASTITATLKPSASGGPVASKGFGGAEKVTAAPTKPVTLPTWAQVQLAKLQVPTKALPVTDTRLPNGIRLIVRTDRTSPTVTVVGEIKHNSKLQTPKGLDGVSDVLDGLYSYGTTSLDRIAFQKALDDIAANESAGYQFSLSVLKQYFSRGVQLLADNELNPALPPQAFAITKMQTARFVAGNLQSPGYRTGRALSTALLPAGDPELRQTAPQTVAKLTLDEVKQYHAETVRPDLTTIVVIGDVTPQQARTVIEKWFGSWKANGPRPKTTLPPVPLNKPSAALVPDAQRVQDAVILAEQLKLNRFSPDYYPLQLGNHVLGGGFYATRLYHDLRQTTGLVYFVGVGMDATRTRASYSIQYGCDPGNVSKARALIVRDLDQMRTQEVSPSELHQAKSLLLRQIPLSEASETAVAEGLLGRAVIGLPLDEPLIAAKKYNALTAAQVRAAFARDLDPNNLVQVVRGPAPK</sequence>
<dbReference type="InterPro" id="IPR011249">
    <property type="entry name" value="Metalloenz_LuxS/M16"/>
</dbReference>
<dbReference type="InParanoid" id="C1F0Y3"/>
<dbReference type="PANTHER" id="PTHR11851">
    <property type="entry name" value="METALLOPROTEASE"/>
    <property type="match status" value="1"/>
</dbReference>
<name>C1F0Y3_ACIC5</name>
<feature type="domain" description="Peptidase M16 N-terminal" evidence="3">
    <location>
        <begin position="41"/>
        <end position="181"/>
    </location>
</feature>
<organism evidence="5 6">
    <name type="scientific">Acidobacterium capsulatum (strain ATCC 51196 / DSM 11244 / BCRC 80197 / JCM 7670 / NBRC 15755 / NCIMB 13165 / 161)</name>
    <dbReference type="NCBI Taxonomy" id="240015"/>
    <lineage>
        <taxon>Bacteria</taxon>
        <taxon>Pseudomonadati</taxon>
        <taxon>Acidobacteriota</taxon>
        <taxon>Terriglobia</taxon>
        <taxon>Terriglobales</taxon>
        <taxon>Acidobacteriaceae</taxon>
        <taxon>Acidobacterium</taxon>
    </lineage>
</organism>
<dbReference type="AlphaFoldDB" id="C1F0Y3"/>
<keyword evidence="6" id="KW-1185">Reference proteome</keyword>
<dbReference type="EC" id="3.4.24.-" evidence="5"/>
<comment type="similarity">
    <text evidence="1">Belongs to the peptidase M16 family.</text>
</comment>
<dbReference type="RefSeq" id="WP_012680874.1">
    <property type="nucleotide sequence ID" value="NC_012483.1"/>
</dbReference>
<evidence type="ECO:0000259" key="4">
    <source>
        <dbReference type="Pfam" id="PF05193"/>
    </source>
</evidence>
<dbReference type="eggNOG" id="COG0612">
    <property type="taxonomic scope" value="Bacteria"/>
</dbReference>
<dbReference type="HOGENOM" id="CLU_007487_2_0_0"/>
<evidence type="ECO:0000259" key="3">
    <source>
        <dbReference type="Pfam" id="PF00675"/>
    </source>
</evidence>
<dbReference type="KEGG" id="aca:ACP_0482"/>
<gene>
    <name evidence="5" type="ordered locus">ACP_0482</name>
</gene>
<feature type="domain" description="Peptidase M16 C-terminal" evidence="4">
    <location>
        <begin position="639"/>
        <end position="819"/>
    </location>
</feature>
<dbReference type="GO" id="GO:0046872">
    <property type="term" value="F:metal ion binding"/>
    <property type="evidence" value="ECO:0007669"/>
    <property type="project" value="InterPro"/>
</dbReference>
<dbReference type="EMBL" id="CP001472">
    <property type="protein sequence ID" value="ACO34623.1"/>
    <property type="molecule type" value="Genomic_DNA"/>
</dbReference>
<dbReference type="SUPFAM" id="SSF63411">
    <property type="entry name" value="LuxS/MPP-like metallohydrolase"/>
    <property type="match status" value="4"/>
</dbReference>
<accession>C1F0Y3</accession>
<feature type="domain" description="Peptidase M16 C-terminal" evidence="4">
    <location>
        <begin position="197"/>
        <end position="366"/>
    </location>
</feature>
<dbReference type="Proteomes" id="UP000002207">
    <property type="component" value="Chromosome"/>
</dbReference>
<dbReference type="Pfam" id="PF05193">
    <property type="entry name" value="Peptidase_M16_C"/>
    <property type="match status" value="2"/>
</dbReference>
<dbReference type="InterPro" id="IPR050361">
    <property type="entry name" value="MPP/UQCRC_Complex"/>
</dbReference>
<feature type="signal peptide" evidence="2">
    <location>
        <begin position="1"/>
        <end position="22"/>
    </location>
</feature>
<dbReference type="GO" id="GO:0016787">
    <property type="term" value="F:hydrolase activity"/>
    <property type="evidence" value="ECO:0007669"/>
    <property type="project" value="UniProtKB-KW"/>
</dbReference>
<dbReference type="Pfam" id="PF00675">
    <property type="entry name" value="Peptidase_M16"/>
    <property type="match status" value="1"/>
</dbReference>
<reference evidence="5 6" key="1">
    <citation type="journal article" date="2009" name="Appl. Environ. Microbiol.">
        <title>Three genomes from the phylum Acidobacteria provide insight into the lifestyles of these microorganisms in soils.</title>
        <authorList>
            <person name="Ward N.L."/>
            <person name="Challacombe J.F."/>
            <person name="Janssen P.H."/>
            <person name="Henrissat B."/>
            <person name="Coutinho P.M."/>
            <person name="Wu M."/>
            <person name="Xie G."/>
            <person name="Haft D.H."/>
            <person name="Sait M."/>
            <person name="Badger J."/>
            <person name="Barabote R.D."/>
            <person name="Bradley B."/>
            <person name="Brettin T.S."/>
            <person name="Brinkac L.M."/>
            <person name="Bruce D."/>
            <person name="Creasy T."/>
            <person name="Daugherty S.C."/>
            <person name="Davidsen T.M."/>
            <person name="DeBoy R.T."/>
            <person name="Detter J.C."/>
            <person name="Dodson R.J."/>
            <person name="Durkin A.S."/>
            <person name="Ganapathy A."/>
            <person name="Gwinn-Giglio M."/>
            <person name="Han C.S."/>
            <person name="Khouri H."/>
            <person name="Kiss H."/>
            <person name="Kothari S.P."/>
            <person name="Madupu R."/>
            <person name="Nelson K.E."/>
            <person name="Nelson W.C."/>
            <person name="Paulsen I."/>
            <person name="Penn K."/>
            <person name="Ren Q."/>
            <person name="Rosovitz M.J."/>
            <person name="Selengut J.D."/>
            <person name="Shrivastava S."/>
            <person name="Sullivan S.A."/>
            <person name="Tapia R."/>
            <person name="Thompson L.S."/>
            <person name="Watkins K.L."/>
            <person name="Yang Q."/>
            <person name="Yu C."/>
            <person name="Zafar N."/>
            <person name="Zhou L."/>
            <person name="Kuske C.R."/>
        </authorList>
    </citation>
    <scope>NUCLEOTIDE SEQUENCE [LARGE SCALE GENOMIC DNA]</scope>
    <source>
        <strain evidence="6">ATCC 51196 / DSM 11244 / BCRC 80197 / JCM 7670 / NBRC 15755 / NCIMB 13165 / 161</strain>
    </source>
</reference>
<feature type="chain" id="PRO_5002909201" evidence="2">
    <location>
        <begin position="23"/>
        <end position="888"/>
    </location>
</feature>
<evidence type="ECO:0000313" key="6">
    <source>
        <dbReference type="Proteomes" id="UP000002207"/>
    </source>
</evidence>
<keyword evidence="2" id="KW-0732">Signal</keyword>
<protein>
    <submittedName>
        <fullName evidence="5">Insulinase family protein</fullName>
        <ecNumber evidence="5">3.4.24.-</ecNumber>
    </submittedName>
</protein>
<dbReference type="STRING" id="240015.ACP_0482"/>
<dbReference type="FunCoup" id="C1F0Y3">
    <property type="interactions" value="154"/>
</dbReference>